<keyword evidence="2" id="KW-1185">Reference proteome</keyword>
<evidence type="ECO:0000313" key="2">
    <source>
        <dbReference type="Proteomes" id="UP001339883"/>
    </source>
</evidence>
<sequence>MNAVAEKFENFEWYMKGLTASSPNFEPNIHGTGAKPLDYQDRLGVIAKIETQLAKSVASLVLFGYKSQSDYEYVRNHLANVMILNATQDKKREPQGIAMYHMAWLIARMVIDFALDPELESAYTAKGRLFYAGIRDNQMTTEAYKKTWKQYENFMVLALESAIEEANRTMGEYKKETIKEAKN</sequence>
<protein>
    <submittedName>
        <fullName evidence="1">Uncharacterized protein</fullName>
    </submittedName>
</protein>
<accession>A0ABU6DQ20</accession>
<evidence type="ECO:0000313" key="1">
    <source>
        <dbReference type="EMBL" id="MEB5475963.1"/>
    </source>
</evidence>
<dbReference type="RefSeq" id="WP_325774542.1">
    <property type="nucleotide sequence ID" value="NZ_VTDN01000002.1"/>
</dbReference>
<reference evidence="1 2" key="1">
    <citation type="submission" date="2019-08" db="EMBL/GenBank/DDBJ databases">
        <title>Five species of Acinetobacter isolated from floral nectar and animal pollinators.</title>
        <authorList>
            <person name="Hendry T.A."/>
        </authorList>
    </citation>
    <scope>NUCLEOTIDE SEQUENCE [LARGE SCALE GENOMIC DNA]</scope>
    <source>
        <strain evidence="1 2">MD18.27</strain>
    </source>
</reference>
<dbReference type="Proteomes" id="UP001339883">
    <property type="component" value="Unassembled WGS sequence"/>
</dbReference>
<comment type="caution">
    <text evidence="1">The sequence shown here is derived from an EMBL/GenBank/DDBJ whole genome shotgun (WGS) entry which is preliminary data.</text>
</comment>
<proteinExistence type="predicted"/>
<name>A0ABU6DQ20_9GAMM</name>
<gene>
    <name evidence="1" type="ORF">I2F25_02635</name>
</gene>
<dbReference type="EMBL" id="VTDN01000002">
    <property type="protein sequence ID" value="MEB5475963.1"/>
    <property type="molecule type" value="Genomic_DNA"/>
</dbReference>
<organism evidence="1 2">
    <name type="scientific">Acinetobacter pollinis</name>
    <dbReference type="NCBI Taxonomy" id="2605270"/>
    <lineage>
        <taxon>Bacteria</taxon>
        <taxon>Pseudomonadati</taxon>
        <taxon>Pseudomonadota</taxon>
        <taxon>Gammaproteobacteria</taxon>
        <taxon>Moraxellales</taxon>
        <taxon>Moraxellaceae</taxon>
        <taxon>Acinetobacter</taxon>
    </lineage>
</organism>